<proteinExistence type="inferred from homology"/>
<dbReference type="PATRIC" id="fig|1227495.3.peg.28"/>
<evidence type="ECO:0000256" key="1">
    <source>
        <dbReference type="ARBA" id="ARBA00001954"/>
    </source>
</evidence>
<comment type="similarity">
    <text evidence="2">Belongs to the carotenoid oxygenase family.</text>
</comment>
<keyword evidence="5" id="KW-0223">Dioxygenase</keyword>
<name>L9ZCJ3_9EURY</name>
<keyword evidence="3" id="KW-0479">Metal-binding</keyword>
<sequence length="28" mass="3231">MPDWLSGTLIRNGPAGFEVSDRRANHWF</sequence>
<comment type="cofactor">
    <cofactor evidence="1">
        <name>Fe(2+)</name>
        <dbReference type="ChEBI" id="CHEBI:29033"/>
    </cofactor>
</comment>
<evidence type="ECO:0000256" key="2">
    <source>
        <dbReference type="ARBA" id="ARBA00006787"/>
    </source>
</evidence>
<dbReference type="InterPro" id="IPR004294">
    <property type="entry name" value="Carotenoid_Oase"/>
</dbReference>
<dbReference type="GO" id="GO:0046872">
    <property type="term" value="F:metal ion binding"/>
    <property type="evidence" value="ECO:0007669"/>
    <property type="project" value="UniProtKB-KW"/>
</dbReference>
<dbReference type="GO" id="GO:0016702">
    <property type="term" value="F:oxidoreductase activity, acting on single donors with incorporation of molecular oxygen, incorporation of two atoms of oxygen"/>
    <property type="evidence" value="ECO:0007669"/>
    <property type="project" value="InterPro"/>
</dbReference>
<evidence type="ECO:0000313" key="6">
    <source>
        <dbReference type="Proteomes" id="UP000011618"/>
    </source>
</evidence>
<dbReference type="AlphaFoldDB" id="L9ZCJ3"/>
<comment type="caution">
    <text evidence="5">The sequence shown here is derived from an EMBL/GenBank/DDBJ whole genome shotgun (WGS) entry which is preliminary data.</text>
</comment>
<evidence type="ECO:0000256" key="4">
    <source>
        <dbReference type="ARBA" id="ARBA00023004"/>
    </source>
</evidence>
<evidence type="ECO:0000313" key="5">
    <source>
        <dbReference type="EMBL" id="ELY84190.1"/>
    </source>
</evidence>
<gene>
    <name evidence="5" type="ORF">C487_00150</name>
</gene>
<dbReference type="Pfam" id="PF03055">
    <property type="entry name" value="RPE65"/>
    <property type="match status" value="1"/>
</dbReference>
<keyword evidence="4" id="KW-0408">Iron</keyword>
<protein>
    <submittedName>
        <fullName evidence="5">Lignostilbene-alpha,beta-dioxygenase</fullName>
    </submittedName>
</protein>
<dbReference type="Proteomes" id="UP000011618">
    <property type="component" value="Unassembled WGS sequence"/>
</dbReference>
<dbReference type="EMBL" id="AOII01000004">
    <property type="protein sequence ID" value="ELY84190.1"/>
    <property type="molecule type" value="Genomic_DNA"/>
</dbReference>
<organism evidence="5 6">
    <name type="scientific">Natrinema pallidum DSM 3751</name>
    <dbReference type="NCBI Taxonomy" id="1227495"/>
    <lineage>
        <taxon>Archaea</taxon>
        <taxon>Methanobacteriati</taxon>
        <taxon>Methanobacteriota</taxon>
        <taxon>Stenosarchaea group</taxon>
        <taxon>Halobacteria</taxon>
        <taxon>Halobacteriales</taxon>
        <taxon>Natrialbaceae</taxon>
        <taxon>Natrinema</taxon>
    </lineage>
</organism>
<keyword evidence="5" id="KW-0560">Oxidoreductase</keyword>
<accession>L9ZCJ3</accession>
<reference evidence="5 6" key="1">
    <citation type="journal article" date="2014" name="PLoS Genet.">
        <title>Phylogenetically driven sequencing of extremely halophilic archaea reveals strategies for static and dynamic osmo-response.</title>
        <authorList>
            <person name="Becker E.A."/>
            <person name="Seitzer P.M."/>
            <person name="Tritt A."/>
            <person name="Larsen D."/>
            <person name="Krusor M."/>
            <person name="Yao A.I."/>
            <person name="Wu D."/>
            <person name="Madern D."/>
            <person name="Eisen J.A."/>
            <person name="Darling A.E."/>
            <person name="Facciotti M.T."/>
        </authorList>
    </citation>
    <scope>NUCLEOTIDE SEQUENCE [LARGE SCALE GENOMIC DNA]</scope>
    <source>
        <strain evidence="5 6">DSM 3751</strain>
    </source>
</reference>
<evidence type="ECO:0000256" key="3">
    <source>
        <dbReference type="ARBA" id="ARBA00022723"/>
    </source>
</evidence>